<organism evidence="5">
    <name type="scientific">Pinguiococcus pyrenoidosus</name>
    <dbReference type="NCBI Taxonomy" id="172671"/>
    <lineage>
        <taxon>Eukaryota</taxon>
        <taxon>Sar</taxon>
        <taxon>Stramenopiles</taxon>
        <taxon>Ochrophyta</taxon>
        <taxon>Pinguiophyceae</taxon>
        <taxon>Pinguiochrysidales</taxon>
        <taxon>Pinguiochrysidaceae</taxon>
        <taxon>Pinguiococcus</taxon>
    </lineage>
</organism>
<dbReference type="SUPFAM" id="SSF56053">
    <property type="entry name" value="Ribosomal protein L6"/>
    <property type="match status" value="2"/>
</dbReference>
<dbReference type="PIRSF" id="PIRSF002162">
    <property type="entry name" value="Ribosomal_L6"/>
    <property type="match status" value="1"/>
</dbReference>
<keyword evidence="2" id="KW-0689">Ribosomal protein</keyword>
<dbReference type="EMBL" id="HBEA01006134">
    <property type="protein sequence ID" value="CAD8255208.1"/>
    <property type="molecule type" value="Transcribed_RNA"/>
</dbReference>
<dbReference type="InterPro" id="IPR000702">
    <property type="entry name" value="Ribosomal_uL6-like"/>
</dbReference>
<dbReference type="FunFam" id="3.90.930.12:FF:000004">
    <property type="entry name" value="60S ribosomal protein L9"/>
    <property type="match status" value="1"/>
</dbReference>
<dbReference type="Pfam" id="PF00347">
    <property type="entry name" value="Ribosomal_L6"/>
    <property type="match status" value="2"/>
</dbReference>
<evidence type="ECO:0000256" key="2">
    <source>
        <dbReference type="ARBA" id="ARBA00022980"/>
    </source>
</evidence>
<sequence>MRQILSSRLVSIPEGVTVEAKCRTVTVSGPRGELTRKFGHLKVDMQLVSADTLKVDLWFGTLKQRACIRTVCSHIENMITGVTKGFLYKMRFCYAHFPIIVAIEGRNVEIRNFLGEKRVRKVALMEGVDALRTESVKDQIELSGNDIVAVSLTAARIQQATRVRNKDIRKFLDGIYVSEKGTIVQDED</sequence>
<dbReference type="GO" id="GO:0019843">
    <property type="term" value="F:rRNA binding"/>
    <property type="evidence" value="ECO:0007669"/>
    <property type="project" value="InterPro"/>
</dbReference>
<comment type="similarity">
    <text evidence="1">Belongs to the universal ribosomal protein uL6 family.</text>
</comment>
<proteinExistence type="inferred from homology"/>
<dbReference type="InterPro" id="IPR020040">
    <property type="entry name" value="Ribosomal_uL6_a/b-dom"/>
</dbReference>
<feature type="domain" description="Large ribosomal subunit protein uL6 alpha-beta" evidence="4">
    <location>
        <begin position="12"/>
        <end position="85"/>
    </location>
</feature>
<accession>A0A7R9YBB6</accession>
<dbReference type="InterPro" id="IPR002359">
    <property type="entry name" value="Ribosomal_uL6_CS2"/>
</dbReference>
<protein>
    <recommendedName>
        <fullName evidence="4">Large ribosomal subunit protein uL6 alpha-beta domain-containing protein</fullName>
    </recommendedName>
</protein>
<reference evidence="5" key="1">
    <citation type="submission" date="2021-01" db="EMBL/GenBank/DDBJ databases">
        <authorList>
            <person name="Corre E."/>
            <person name="Pelletier E."/>
            <person name="Niang G."/>
            <person name="Scheremetjew M."/>
            <person name="Finn R."/>
            <person name="Kale V."/>
            <person name="Holt S."/>
            <person name="Cochrane G."/>
            <person name="Meng A."/>
            <person name="Brown T."/>
            <person name="Cohen L."/>
        </authorList>
    </citation>
    <scope>NUCLEOTIDE SEQUENCE</scope>
    <source>
        <strain evidence="5">CCMP2078</strain>
    </source>
</reference>
<dbReference type="GO" id="GO:0003735">
    <property type="term" value="F:structural constituent of ribosome"/>
    <property type="evidence" value="ECO:0007669"/>
    <property type="project" value="InterPro"/>
</dbReference>
<feature type="domain" description="Large ribosomal subunit protein uL6 alpha-beta" evidence="4">
    <location>
        <begin position="97"/>
        <end position="174"/>
    </location>
</feature>
<dbReference type="GO" id="GO:0002181">
    <property type="term" value="P:cytoplasmic translation"/>
    <property type="evidence" value="ECO:0007669"/>
    <property type="project" value="TreeGrafter"/>
</dbReference>
<dbReference type="GO" id="GO:0022625">
    <property type="term" value="C:cytosolic large ribosomal subunit"/>
    <property type="evidence" value="ECO:0007669"/>
    <property type="project" value="TreeGrafter"/>
</dbReference>
<dbReference type="FunFam" id="3.90.930.12:FF:000003">
    <property type="entry name" value="60S ribosomal protein L9"/>
    <property type="match status" value="1"/>
</dbReference>
<dbReference type="PANTHER" id="PTHR11655">
    <property type="entry name" value="60S/50S RIBOSOMAL PROTEIN L6/L9"/>
    <property type="match status" value="1"/>
</dbReference>
<name>A0A7R9YBB6_9STRA</name>
<evidence type="ECO:0000313" key="5">
    <source>
        <dbReference type="EMBL" id="CAD8255208.1"/>
    </source>
</evidence>
<evidence type="ECO:0000259" key="4">
    <source>
        <dbReference type="Pfam" id="PF00347"/>
    </source>
</evidence>
<evidence type="ECO:0000256" key="3">
    <source>
        <dbReference type="ARBA" id="ARBA00023274"/>
    </source>
</evidence>
<dbReference type="AlphaFoldDB" id="A0A7R9YBB6"/>
<evidence type="ECO:0000256" key="1">
    <source>
        <dbReference type="ARBA" id="ARBA00009356"/>
    </source>
</evidence>
<dbReference type="InterPro" id="IPR036789">
    <property type="entry name" value="Ribosomal_uL6-like_a/b-dom_sf"/>
</dbReference>
<keyword evidence="3" id="KW-0687">Ribonucleoprotein</keyword>
<dbReference type="Gene3D" id="3.90.930.12">
    <property type="entry name" value="Ribosomal protein L6, alpha-beta domain"/>
    <property type="match status" value="2"/>
</dbReference>
<gene>
    <name evidence="5" type="ORF">PPYR1160_LOCUS4700</name>
</gene>
<dbReference type="PROSITE" id="PS00700">
    <property type="entry name" value="RIBOSOMAL_L6_2"/>
    <property type="match status" value="1"/>
</dbReference>
<dbReference type="PANTHER" id="PTHR11655:SF16">
    <property type="entry name" value="60S RIBOSOMAL PROTEIN L9"/>
    <property type="match status" value="1"/>
</dbReference>